<evidence type="ECO:0008006" key="4">
    <source>
        <dbReference type="Google" id="ProtNLM"/>
    </source>
</evidence>
<keyword evidence="1" id="KW-0812">Transmembrane</keyword>
<dbReference type="Proteomes" id="UP000232323">
    <property type="component" value="Unassembled WGS sequence"/>
</dbReference>
<reference evidence="2 3" key="1">
    <citation type="submission" date="2017-08" db="EMBL/GenBank/DDBJ databases">
        <title>Acidophilic green algal genome provides insights into adaptation to an acidic environment.</title>
        <authorList>
            <person name="Hirooka S."/>
            <person name="Hirose Y."/>
            <person name="Kanesaki Y."/>
            <person name="Higuchi S."/>
            <person name="Fujiwara T."/>
            <person name="Onuma R."/>
            <person name="Era A."/>
            <person name="Ohbayashi R."/>
            <person name="Uzuka A."/>
            <person name="Nozaki H."/>
            <person name="Yoshikawa H."/>
            <person name="Miyagishima S.Y."/>
        </authorList>
    </citation>
    <scope>NUCLEOTIDE SEQUENCE [LARGE SCALE GENOMIC DNA]</scope>
    <source>
        <strain evidence="2 3">NIES-2499</strain>
    </source>
</reference>
<keyword evidence="1" id="KW-0472">Membrane</keyword>
<evidence type="ECO:0000256" key="1">
    <source>
        <dbReference type="SAM" id="Phobius"/>
    </source>
</evidence>
<gene>
    <name evidence="2" type="ORF">CEUSTIGMA_g10483.t1</name>
</gene>
<dbReference type="AlphaFoldDB" id="A0A250XJ02"/>
<organism evidence="2 3">
    <name type="scientific">Chlamydomonas eustigma</name>
    <dbReference type="NCBI Taxonomy" id="1157962"/>
    <lineage>
        <taxon>Eukaryota</taxon>
        <taxon>Viridiplantae</taxon>
        <taxon>Chlorophyta</taxon>
        <taxon>core chlorophytes</taxon>
        <taxon>Chlorophyceae</taxon>
        <taxon>CS clade</taxon>
        <taxon>Chlamydomonadales</taxon>
        <taxon>Chlamydomonadaceae</taxon>
        <taxon>Chlamydomonas</taxon>
    </lineage>
</organism>
<evidence type="ECO:0000313" key="2">
    <source>
        <dbReference type="EMBL" id="GAX83057.1"/>
    </source>
</evidence>
<proteinExistence type="predicted"/>
<evidence type="ECO:0000313" key="3">
    <source>
        <dbReference type="Proteomes" id="UP000232323"/>
    </source>
</evidence>
<feature type="transmembrane region" description="Helical" evidence="1">
    <location>
        <begin position="12"/>
        <end position="34"/>
    </location>
</feature>
<protein>
    <recommendedName>
        <fullName evidence="4">DUF1279 domain-containing protein</fullName>
    </recommendedName>
</protein>
<comment type="caution">
    <text evidence="2">The sequence shown here is derived from an EMBL/GenBank/DDBJ whole genome shotgun (WGS) entry which is preliminary data.</text>
</comment>
<keyword evidence="1" id="KW-1133">Transmembrane helix</keyword>
<feature type="transmembrane region" description="Helical" evidence="1">
    <location>
        <begin position="54"/>
        <end position="77"/>
    </location>
</feature>
<sequence>MAKIKSFGLAGTLSYIVTELVFWTLALPGVWIGYHQTTGEWLSIETDRAQLLGLAAAFITGVRFMVPIRMGVALALVPSIKQLLEQRKVDRNEA</sequence>
<accession>A0A250XJ02</accession>
<keyword evidence="3" id="KW-1185">Reference proteome</keyword>
<dbReference type="OrthoDB" id="440119at2759"/>
<dbReference type="EMBL" id="BEGY01000091">
    <property type="protein sequence ID" value="GAX83057.1"/>
    <property type="molecule type" value="Genomic_DNA"/>
</dbReference>
<name>A0A250XJ02_9CHLO</name>